<proteinExistence type="predicted"/>
<feature type="region of interest" description="Disordered" evidence="1">
    <location>
        <begin position="178"/>
        <end position="199"/>
    </location>
</feature>
<protein>
    <submittedName>
        <fullName evidence="2">Uncharacterized protein</fullName>
    </submittedName>
</protein>
<comment type="caution">
    <text evidence="2">The sequence shown here is derived from an EMBL/GenBank/DDBJ whole genome shotgun (WGS) entry which is preliminary data.</text>
</comment>
<sequence>MRYNSPLEKRRRIPNQNGSDGKGKKDQRFLTPFFTRETDLREALRGAIKFKVDKEFTELKHEAVDKKLPEAEKAWGHLWGLVHNHLEPVAFAELRDQDEILTMMKHVYIGKFRNDRKQLQWALYEPGSERHLQFSLSGLRGQTITKDYLKKLVKHLKFESVLTSVSLPSLVFEAQQNDEESQATQTTHTQQVTNATQKGKGRSDLVSIFRWLSENHVRTIKRVTVVDDGDRPHSDEAIEEALSGFGVEIWDWKKPDICSDVISTAAPNVQEVSLYWTGNMATILGWYSNEGFANRDKFKELTQKDFRLLR</sequence>
<evidence type="ECO:0000313" key="2">
    <source>
        <dbReference type="EMBL" id="KAK0625338.1"/>
    </source>
</evidence>
<name>A0AA39X155_9PEZI</name>
<feature type="region of interest" description="Disordered" evidence="1">
    <location>
        <begin position="1"/>
        <end position="28"/>
    </location>
</feature>
<accession>A0AA39X155</accession>
<gene>
    <name evidence="2" type="ORF">B0T17DRAFT_270505</name>
</gene>
<dbReference type="Proteomes" id="UP001174934">
    <property type="component" value="Unassembled WGS sequence"/>
</dbReference>
<dbReference type="AlphaFoldDB" id="A0AA39X155"/>
<dbReference type="EMBL" id="JAULSR010000003">
    <property type="protein sequence ID" value="KAK0625338.1"/>
    <property type="molecule type" value="Genomic_DNA"/>
</dbReference>
<feature type="compositionally biased region" description="Low complexity" evidence="1">
    <location>
        <begin position="182"/>
        <end position="197"/>
    </location>
</feature>
<organism evidence="2 3">
    <name type="scientific">Bombardia bombarda</name>
    <dbReference type="NCBI Taxonomy" id="252184"/>
    <lineage>
        <taxon>Eukaryota</taxon>
        <taxon>Fungi</taxon>
        <taxon>Dikarya</taxon>
        <taxon>Ascomycota</taxon>
        <taxon>Pezizomycotina</taxon>
        <taxon>Sordariomycetes</taxon>
        <taxon>Sordariomycetidae</taxon>
        <taxon>Sordariales</taxon>
        <taxon>Lasiosphaeriaceae</taxon>
        <taxon>Bombardia</taxon>
    </lineage>
</organism>
<reference evidence="2" key="1">
    <citation type="submission" date="2023-06" db="EMBL/GenBank/DDBJ databases">
        <title>Genome-scale phylogeny and comparative genomics of the fungal order Sordariales.</title>
        <authorList>
            <consortium name="Lawrence Berkeley National Laboratory"/>
            <person name="Hensen N."/>
            <person name="Bonometti L."/>
            <person name="Westerberg I."/>
            <person name="Brannstrom I.O."/>
            <person name="Guillou S."/>
            <person name="Cros-Aarteil S."/>
            <person name="Calhoun S."/>
            <person name="Haridas S."/>
            <person name="Kuo A."/>
            <person name="Mondo S."/>
            <person name="Pangilinan J."/>
            <person name="Riley R."/>
            <person name="LaButti K."/>
            <person name="Andreopoulos B."/>
            <person name="Lipzen A."/>
            <person name="Chen C."/>
            <person name="Yanf M."/>
            <person name="Daum C."/>
            <person name="Ng V."/>
            <person name="Clum A."/>
            <person name="Steindorff A."/>
            <person name="Ohm R."/>
            <person name="Martin F."/>
            <person name="Silar P."/>
            <person name="Natvig D."/>
            <person name="Lalanne C."/>
            <person name="Gautier V."/>
            <person name="Ament-velasquez S.L."/>
            <person name="Kruys A."/>
            <person name="Hutchinson M.I."/>
            <person name="Powell A.J."/>
            <person name="Barry K."/>
            <person name="Miller A.N."/>
            <person name="Grigoriev I.V."/>
            <person name="Debuchy R."/>
            <person name="Gladieux P."/>
            <person name="Thoren M.H."/>
            <person name="Johannesson H."/>
        </authorList>
    </citation>
    <scope>NUCLEOTIDE SEQUENCE</scope>
    <source>
        <strain evidence="2">SMH3391-2</strain>
    </source>
</reference>
<evidence type="ECO:0000256" key="1">
    <source>
        <dbReference type="SAM" id="MobiDB-lite"/>
    </source>
</evidence>
<keyword evidence="3" id="KW-1185">Reference proteome</keyword>
<evidence type="ECO:0000313" key="3">
    <source>
        <dbReference type="Proteomes" id="UP001174934"/>
    </source>
</evidence>